<evidence type="ECO:0000256" key="3">
    <source>
        <dbReference type="ARBA" id="ARBA00023125"/>
    </source>
</evidence>
<evidence type="ECO:0000259" key="7">
    <source>
        <dbReference type="PROSITE" id="PS50982"/>
    </source>
</evidence>
<protein>
    <recommendedName>
        <fullName evidence="7">MBD domain-containing protein</fullName>
    </recommendedName>
</protein>
<dbReference type="SUPFAM" id="SSF54171">
    <property type="entry name" value="DNA-binding domain"/>
    <property type="match status" value="1"/>
</dbReference>
<dbReference type="GO" id="GO:0003677">
    <property type="term" value="F:DNA binding"/>
    <property type="evidence" value="ECO:0007669"/>
    <property type="project" value="UniProtKB-KW"/>
</dbReference>
<feature type="compositionally biased region" description="Polar residues" evidence="6">
    <location>
        <begin position="81"/>
        <end position="105"/>
    </location>
</feature>
<dbReference type="InterPro" id="IPR016177">
    <property type="entry name" value="DNA-bd_dom_sf"/>
</dbReference>
<evidence type="ECO:0000256" key="2">
    <source>
        <dbReference type="ARBA" id="ARBA00023015"/>
    </source>
</evidence>
<dbReference type="EMBL" id="LIHL02000010">
    <property type="protein sequence ID" value="KAF5458572.1"/>
    <property type="molecule type" value="Genomic_DNA"/>
</dbReference>
<evidence type="ECO:0000256" key="4">
    <source>
        <dbReference type="ARBA" id="ARBA00023163"/>
    </source>
</evidence>
<gene>
    <name evidence="8" type="ORF">F2P56_022593</name>
</gene>
<feature type="non-terminal residue" evidence="8">
    <location>
        <position position="262"/>
    </location>
</feature>
<evidence type="ECO:0000313" key="8">
    <source>
        <dbReference type="EMBL" id="KAF5458572.1"/>
    </source>
</evidence>
<reference evidence="8" key="1">
    <citation type="submission" date="2015-10" db="EMBL/GenBank/DDBJ databases">
        <authorList>
            <person name="Martinez-Garcia P.J."/>
            <person name="Crepeau M.W."/>
            <person name="Puiu D."/>
            <person name="Gonzalez-Ibeas D."/>
            <person name="Whalen J."/>
            <person name="Stevens K."/>
            <person name="Paul R."/>
            <person name="Butterfield T."/>
            <person name="Britton M."/>
            <person name="Reagan R."/>
            <person name="Chakraborty S."/>
            <person name="Walawage S.L."/>
            <person name="Vasquez-Gross H.A."/>
            <person name="Cardeno C."/>
            <person name="Famula R."/>
            <person name="Pratt K."/>
            <person name="Kuruganti S."/>
            <person name="Aradhya M.K."/>
            <person name="Leslie C.A."/>
            <person name="Dandekar A.M."/>
            <person name="Salzberg S.L."/>
            <person name="Wegrzyn J.L."/>
            <person name="Langley C.H."/>
            <person name="Neale D.B."/>
        </authorList>
    </citation>
    <scope>NUCLEOTIDE SEQUENCE</scope>
    <source>
        <tissue evidence="8">Leaves</tissue>
    </source>
</reference>
<feature type="region of interest" description="Disordered" evidence="6">
    <location>
        <begin position="173"/>
        <end position="197"/>
    </location>
</feature>
<evidence type="ECO:0000256" key="6">
    <source>
        <dbReference type="SAM" id="MobiDB-lite"/>
    </source>
</evidence>
<dbReference type="Proteomes" id="UP000619265">
    <property type="component" value="Unassembled WGS sequence"/>
</dbReference>
<accession>A0A833X3W7</accession>
<dbReference type="Gene3D" id="3.30.890.10">
    <property type="entry name" value="Methyl-cpg-binding Protein 2, Chain A"/>
    <property type="match status" value="1"/>
</dbReference>
<sequence length="262" mass="28804">FWLHFTFRPNSLHTPLTLMSSLGQDPNPHWNSLKRYPNRPEEVLTAGLPSDPLLKSGSFIEATASGRQGTAETPRMRRSSDGASPSMASEKSNGAETPLPENTASPAGAQQRRVAAAPLPDWLPPGWLVEDRVRSSGASAGVIDRYFFEPVSGRRFRSKNEVLYFLETGTKRKKGKLGENSDADTMGSEGQKEKKSATKAKSSALKFDYLNVPEKVQWVLTDSSQGSWAPYIGEEKVPESTMQEWAAAFTAATSKHYGKRKV</sequence>
<evidence type="ECO:0000313" key="9">
    <source>
        <dbReference type="Proteomes" id="UP000619265"/>
    </source>
</evidence>
<feature type="domain" description="MBD" evidence="7">
    <location>
        <begin position="113"/>
        <end position="188"/>
    </location>
</feature>
<dbReference type="GO" id="GO:0005634">
    <property type="term" value="C:nucleus"/>
    <property type="evidence" value="ECO:0007669"/>
    <property type="project" value="UniProtKB-SubCell"/>
</dbReference>
<dbReference type="PROSITE" id="PS50982">
    <property type="entry name" value="MBD"/>
    <property type="match status" value="1"/>
</dbReference>
<comment type="subcellular location">
    <subcellularLocation>
        <location evidence="1">Nucleus</location>
    </subcellularLocation>
</comment>
<dbReference type="Pfam" id="PF01429">
    <property type="entry name" value="MBD"/>
    <property type="match status" value="1"/>
</dbReference>
<organism evidence="8 9">
    <name type="scientific">Juglans regia</name>
    <name type="common">English walnut</name>
    <dbReference type="NCBI Taxonomy" id="51240"/>
    <lineage>
        <taxon>Eukaryota</taxon>
        <taxon>Viridiplantae</taxon>
        <taxon>Streptophyta</taxon>
        <taxon>Embryophyta</taxon>
        <taxon>Tracheophyta</taxon>
        <taxon>Spermatophyta</taxon>
        <taxon>Magnoliopsida</taxon>
        <taxon>eudicotyledons</taxon>
        <taxon>Gunneridae</taxon>
        <taxon>Pentapetalae</taxon>
        <taxon>rosids</taxon>
        <taxon>fabids</taxon>
        <taxon>Fagales</taxon>
        <taxon>Juglandaceae</taxon>
        <taxon>Juglans</taxon>
    </lineage>
</organism>
<proteinExistence type="predicted"/>
<dbReference type="PANTHER" id="PTHR12396">
    <property type="entry name" value="METHYL-CPG BINDING PROTEIN, MBD"/>
    <property type="match status" value="1"/>
</dbReference>
<comment type="caution">
    <text evidence="8">The sequence shown here is derived from an EMBL/GenBank/DDBJ whole genome shotgun (WGS) entry which is preliminary data.</text>
</comment>
<dbReference type="Gramene" id="Jr10_16330_p1">
    <property type="protein sequence ID" value="cds.Jr10_16330_p1"/>
    <property type="gene ID" value="Jr10_16330"/>
</dbReference>
<dbReference type="PANTHER" id="PTHR12396:SF46">
    <property type="entry name" value="METHYL-CPG-BINDING DOMAIN-CONTAINING PROTEIN 6"/>
    <property type="match status" value="1"/>
</dbReference>
<dbReference type="InterPro" id="IPR001739">
    <property type="entry name" value="Methyl_CpG_DNA-bd"/>
</dbReference>
<reference evidence="8" key="2">
    <citation type="submission" date="2020-03" db="EMBL/GenBank/DDBJ databases">
        <title>Walnut 2.0.</title>
        <authorList>
            <person name="Marrano A."/>
            <person name="Britton M."/>
            <person name="Zimin A.V."/>
            <person name="Zaini P.A."/>
            <person name="Workman R."/>
            <person name="Puiu D."/>
            <person name="Bianco L."/>
            <person name="Allen B.J."/>
            <person name="Troggio M."/>
            <person name="Leslie C.A."/>
            <person name="Timp W."/>
            <person name="Dendekar A."/>
            <person name="Salzberg S.L."/>
            <person name="Neale D.B."/>
        </authorList>
    </citation>
    <scope>NUCLEOTIDE SEQUENCE</scope>
    <source>
        <tissue evidence="8">Leaves</tissue>
    </source>
</reference>
<keyword evidence="2" id="KW-0805">Transcription regulation</keyword>
<name>A0A833X3W7_JUGRE</name>
<keyword evidence="4" id="KW-0804">Transcription</keyword>
<evidence type="ECO:0000256" key="5">
    <source>
        <dbReference type="ARBA" id="ARBA00023242"/>
    </source>
</evidence>
<keyword evidence="5" id="KW-0539">Nucleus</keyword>
<evidence type="ECO:0000256" key="1">
    <source>
        <dbReference type="ARBA" id="ARBA00004123"/>
    </source>
</evidence>
<feature type="region of interest" description="Disordered" evidence="6">
    <location>
        <begin position="62"/>
        <end position="113"/>
    </location>
</feature>
<keyword evidence="3" id="KW-0238">DNA-binding</keyword>
<dbReference type="AlphaFoldDB" id="A0A833X3W7"/>